<dbReference type="Proteomes" id="UP000515135">
    <property type="component" value="Unplaced"/>
</dbReference>
<dbReference type="RefSeq" id="XP_019644976.1">
    <property type="nucleotide sequence ID" value="XM_019789417.1"/>
</dbReference>
<dbReference type="AlphaFoldDB" id="A0A6P5ASH8"/>
<dbReference type="OrthoDB" id="2789670at2759"/>
<comment type="cofactor">
    <cofactor evidence="1 7">
        <name>heme</name>
        <dbReference type="ChEBI" id="CHEBI:30413"/>
    </cofactor>
</comment>
<dbReference type="GO" id="GO:0005506">
    <property type="term" value="F:iron ion binding"/>
    <property type="evidence" value="ECO:0007669"/>
    <property type="project" value="InterPro"/>
</dbReference>
<organism evidence="8 9">
    <name type="scientific">Branchiostoma belcheri</name>
    <name type="common">Amphioxus</name>
    <dbReference type="NCBI Taxonomy" id="7741"/>
    <lineage>
        <taxon>Eukaryota</taxon>
        <taxon>Metazoa</taxon>
        <taxon>Chordata</taxon>
        <taxon>Cephalochordata</taxon>
        <taxon>Leptocardii</taxon>
        <taxon>Amphioxiformes</taxon>
        <taxon>Branchiostomatidae</taxon>
        <taxon>Branchiostoma</taxon>
    </lineage>
</organism>
<evidence type="ECO:0000313" key="8">
    <source>
        <dbReference type="Proteomes" id="UP000515135"/>
    </source>
</evidence>
<keyword evidence="5 7" id="KW-0408">Iron</keyword>
<dbReference type="InterPro" id="IPR036396">
    <property type="entry name" value="Cyt_P450_sf"/>
</dbReference>
<evidence type="ECO:0000256" key="5">
    <source>
        <dbReference type="ARBA" id="ARBA00023004"/>
    </source>
</evidence>
<name>A0A6P5ASH8_BRABE</name>
<dbReference type="PANTHER" id="PTHR24286:SF228">
    <property type="entry name" value="C-22 STEROL DESATURASE ERG5"/>
    <property type="match status" value="1"/>
</dbReference>
<evidence type="ECO:0000256" key="1">
    <source>
        <dbReference type="ARBA" id="ARBA00001971"/>
    </source>
</evidence>
<sequence>MGNVLGTIEYLTTYNKTFTPNREEDFVECNVGVPCRVVTGNKAVQSLIYDYDRFKKEEFKFAAVMVPEELTEGVCPSALSNGKFHEKHKGFLMEVISKAYGEIPASTARSVLSNVSQWGRGPMDDFESKLMAVMADALLPAIYGESTPFDTKEIERYISGATSKPKSRILQVLTSWRSLDEAQSAKESIVGKIKTSERYQQLMDLAKSHGLGEKEATMQLLISISLNGVVGSGTNLVSAFACLDTLSAQDKGELREEALAAMRKHGGLTREALQEMPKVESFVLEALRFSPSPGTASNVLATRPSTIQYTAGNGDNKEAEIKEGELVFLLTYWALRDPAVFDKPGEFVWRRFLGPEGEARRENHLIFNGRFVDAPAVTNHMCAGKNVALSVFKGIFAILVTFFGWELQEAPFWTGTKVVRLGRPDNEVKIKSFSLQHPEDLKEIFPSYFDDITRDS</sequence>
<evidence type="ECO:0000256" key="7">
    <source>
        <dbReference type="PIRSR" id="PIRSR602403-1"/>
    </source>
</evidence>
<keyword evidence="4" id="KW-0560">Oxidoreductase</keyword>
<protein>
    <recommendedName>
        <fullName evidence="6">sterol 22-desaturase</fullName>
        <ecNumber evidence="6">1.14.19.41</ecNumber>
    </recommendedName>
</protein>
<gene>
    <name evidence="9" type="primary">LOC109485742</name>
</gene>
<dbReference type="KEGG" id="bbel:109485742"/>
<keyword evidence="8" id="KW-1185">Reference proteome</keyword>
<dbReference type="GeneID" id="109485742"/>
<accession>A0A6P5ASH8</accession>
<evidence type="ECO:0000256" key="3">
    <source>
        <dbReference type="ARBA" id="ARBA00022723"/>
    </source>
</evidence>
<dbReference type="EC" id="1.14.19.41" evidence="6"/>
<evidence type="ECO:0000256" key="2">
    <source>
        <dbReference type="ARBA" id="ARBA00010617"/>
    </source>
</evidence>
<dbReference type="PANTHER" id="PTHR24286">
    <property type="entry name" value="CYTOCHROME P450 26"/>
    <property type="match status" value="1"/>
</dbReference>
<feature type="binding site" description="axial binding residue" evidence="7">
    <location>
        <position position="382"/>
    </location>
    <ligand>
        <name>heme</name>
        <dbReference type="ChEBI" id="CHEBI:30413"/>
    </ligand>
    <ligandPart>
        <name>Fe</name>
        <dbReference type="ChEBI" id="CHEBI:18248"/>
    </ligandPart>
</feature>
<keyword evidence="3 7" id="KW-0479">Metal-binding</keyword>
<dbReference type="InterPro" id="IPR001128">
    <property type="entry name" value="Cyt_P450"/>
</dbReference>
<dbReference type="InterPro" id="IPR002403">
    <property type="entry name" value="Cyt_P450_E_grp-IV"/>
</dbReference>
<reference evidence="9" key="1">
    <citation type="submission" date="2025-08" db="UniProtKB">
        <authorList>
            <consortium name="RefSeq"/>
        </authorList>
    </citation>
    <scope>IDENTIFICATION</scope>
    <source>
        <tissue evidence="9">Gonad</tissue>
    </source>
</reference>
<dbReference type="GO" id="GO:0034653">
    <property type="term" value="P:retinoic acid catabolic process"/>
    <property type="evidence" value="ECO:0007669"/>
    <property type="project" value="UniProtKB-ARBA"/>
</dbReference>
<dbReference type="GO" id="GO:0016125">
    <property type="term" value="P:sterol metabolic process"/>
    <property type="evidence" value="ECO:0007669"/>
    <property type="project" value="TreeGrafter"/>
</dbReference>
<dbReference type="PRINTS" id="PR00465">
    <property type="entry name" value="EP450IV"/>
</dbReference>
<evidence type="ECO:0000313" key="9">
    <source>
        <dbReference type="RefSeq" id="XP_019644976.1"/>
    </source>
</evidence>
<dbReference type="GO" id="GO:0000249">
    <property type="term" value="F:C-22 sterol desaturase (NADPH) activity"/>
    <property type="evidence" value="ECO:0007669"/>
    <property type="project" value="UniProtKB-EC"/>
</dbReference>
<comment type="similarity">
    <text evidence="2">Belongs to the cytochrome P450 family.</text>
</comment>
<dbReference type="Pfam" id="PF00067">
    <property type="entry name" value="p450"/>
    <property type="match status" value="1"/>
</dbReference>
<dbReference type="Gene3D" id="1.10.630.10">
    <property type="entry name" value="Cytochrome P450"/>
    <property type="match status" value="1"/>
</dbReference>
<evidence type="ECO:0000256" key="6">
    <source>
        <dbReference type="ARBA" id="ARBA00039038"/>
    </source>
</evidence>
<keyword evidence="7" id="KW-0349">Heme</keyword>
<proteinExistence type="inferred from homology"/>
<dbReference type="SUPFAM" id="SSF48264">
    <property type="entry name" value="Cytochrome P450"/>
    <property type="match status" value="1"/>
</dbReference>
<evidence type="ECO:0000256" key="4">
    <source>
        <dbReference type="ARBA" id="ARBA00023002"/>
    </source>
</evidence>
<dbReference type="GO" id="GO:0020037">
    <property type="term" value="F:heme binding"/>
    <property type="evidence" value="ECO:0007669"/>
    <property type="project" value="InterPro"/>
</dbReference>
<dbReference type="GO" id="GO:0004497">
    <property type="term" value="F:monooxygenase activity"/>
    <property type="evidence" value="ECO:0007669"/>
    <property type="project" value="InterPro"/>
</dbReference>